<dbReference type="Gene3D" id="2.60.120.200">
    <property type="match status" value="1"/>
</dbReference>
<organism evidence="2 3">
    <name type="scientific">Cymbomonas tetramitiformis</name>
    <dbReference type="NCBI Taxonomy" id="36881"/>
    <lineage>
        <taxon>Eukaryota</taxon>
        <taxon>Viridiplantae</taxon>
        <taxon>Chlorophyta</taxon>
        <taxon>Pyramimonadophyceae</taxon>
        <taxon>Pyramimonadales</taxon>
        <taxon>Pyramimonadaceae</taxon>
        <taxon>Cymbomonas</taxon>
    </lineage>
</organism>
<evidence type="ECO:0000256" key="1">
    <source>
        <dbReference type="SAM" id="MobiDB-lite"/>
    </source>
</evidence>
<keyword evidence="3" id="KW-1185">Reference proteome</keyword>
<accession>A0AAE0FPB6</accession>
<dbReference type="SUPFAM" id="SSF49899">
    <property type="entry name" value="Concanavalin A-like lectins/glucanases"/>
    <property type="match status" value="1"/>
</dbReference>
<name>A0AAE0FPB6_9CHLO</name>
<evidence type="ECO:0000313" key="2">
    <source>
        <dbReference type="EMBL" id="KAK3263322.1"/>
    </source>
</evidence>
<evidence type="ECO:0000313" key="3">
    <source>
        <dbReference type="Proteomes" id="UP001190700"/>
    </source>
</evidence>
<feature type="region of interest" description="Disordered" evidence="1">
    <location>
        <begin position="806"/>
        <end position="830"/>
    </location>
</feature>
<protein>
    <submittedName>
        <fullName evidence="2">Uncharacterized protein</fullName>
    </submittedName>
</protein>
<dbReference type="Proteomes" id="UP001190700">
    <property type="component" value="Unassembled WGS sequence"/>
</dbReference>
<comment type="caution">
    <text evidence="2">The sequence shown here is derived from an EMBL/GenBank/DDBJ whole genome shotgun (WGS) entry which is preliminary data.</text>
</comment>
<dbReference type="Pfam" id="PF13385">
    <property type="entry name" value="Laminin_G_3"/>
    <property type="match status" value="1"/>
</dbReference>
<proteinExistence type="predicted"/>
<dbReference type="AlphaFoldDB" id="A0AAE0FPB6"/>
<dbReference type="EMBL" id="LGRX02015548">
    <property type="protein sequence ID" value="KAK3263322.1"/>
    <property type="molecule type" value="Genomic_DNA"/>
</dbReference>
<sequence length="830" mass="91693">HDASSGIVAAQEAPYAGGGGYAAYFDHEQNDIISWVFPGHTPQAGFTVEFWIFQYDLHRKHAIFDYDTYDFSSGDEEGSPYEYLVKLANGGTPLLSFKVNTQDDCVAPACYDLAKYSMWQHVALATNHTADGEVVIYIDGKEVRRKTLGGNYAKPLRPDGVAILGQASSDFNNDLDSSYTGDFIIDHFRWWDHARSPKEVATYYKLYLDPTLHPGMFLMLAFDKVYSVDGSLFLADDTNNVDTVNWGMVVGRKNSMFFTSKGTVYPTAPRLVASRADIYGKELVVYVFPDEEVTFTLRGYDPHGKTLTTSIVSVPSSANGSVSGGMLLSLDSAELEVGDIVLDKNESEHGGPRVQYVAPSISAHSDWSANFSYMVTNSEGMQTEAVVVIKDQSSWVPEIKDYHTEEDGKLFLKLGTVGMNGMPLTVVVTSLPHVGKLYQARWSDTPSYANMEQLFLDNETLITAEQVPVAVEDKAGVLVYTPPAEESATDSALTSFMYLWRYKSGAETPEAACNIWVSPMNDAPRSTSQTMHVSESATQVPVTLGYEDIDATFAPHPFFKIKAWPILGTLLQEDGSEIEEKLYSSTILQYVSAIPEFHEATRYAAFSSQYSRCGECCYTQEFCKVNEYMPECESGPCDETLWHISQMIGEPDVYPQTSDSSLGWDNAYESQPDEYGVFEFQDSTYVNAVSVYEINAPGTIWKISGAATWEGANTTWDLLWQGEAEPPVAPTAREFSPTTCPVAKRHKYIRLDMDNSKVPGWNNHDAMKIMGSTDMPLGLVASDKGLIAYIPRDGFHSTDGGLCANPRRGRPALLRSPPHTPSGSGPMKCC</sequence>
<dbReference type="InterPro" id="IPR013320">
    <property type="entry name" value="ConA-like_dom_sf"/>
</dbReference>
<feature type="non-terminal residue" evidence="2">
    <location>
        <position position="1"/>
    </location>
</feature>
<gene>
    <name evidence="2" type="ORF">CYMTET_27864</name>
</gene>
<reference evidence="2 3" key="1">
    <citation type="journal article" date="2015" name="Genome Biol. Evol.">
        <title>Comparative Genomics of a Bacterivorous Green Alga Reveals Evolutionary Causalities and Consequences of Phago-Mixotrophic Mode of Nutrition.</title>
        <authorList>
            <person name="Burns J.A."/>
            <person name="Paasch A."/>
            <person name="Narechania A."/>
            <person name="Kim E."/>
        </authorList>
    </citation>
    <scope>NUCLEOTIDE SEQUENCE [LARGE SCALE GENOMIC DNA]</scope>
    <source>
        <strain evidence="2 3">PLY_AMNH</strain>
    </source>
</reference>